<dbReference type="AlphaFoldDB" id="A0A0C2WR94"/>
<reference evidence="2 3" key="1">
    <citation type="submission" date="2014-04" db="EMBL/GenBank/DDBJ databases">
        <authorList>
            <consortium name="DOE Joint Genome Institute"/>
            <person name="Kuo A."/>
            <person name="Zuccaro A."/>
            <person name="Kohler A."/>
            <person name="Nagy L.G."/>
            <person name="Floudas D."/>
            <person name="Copeland A."/>
            <person name="Barry K.W."/>
            <person name="Cichocki N."/>
            <person name="Veneault-Fourrey C."/>
            <person name="LaButti K."/>
            <person name="Lindquist E.A."/>
            <person name="Lipzen A."/>
            <person name="Lundell T."/>
            <person name="Morin E."/>
            <person name="Murat C."/>
            <person name="Sun H."/>
            <person name="Tunlid A."/>
            <person name="Henrissat B."/>
            <person name="Grigoriev I.V."/>
            <person name="Hibbett D.S."/>
            <person name="Martin F."/>
            <person name="Nordberg H.P."/>
            <person name="Cantor M.N."/>
            <person name="Hua S.X."/>
        </authorList>
    </citation>
    <scope>NUCLEOTIDE SEQUENCE [LARGE SCALE GENOMIC DNA]</scope>
    <source>
        <strain evidence="2 3">MAFF 305830</strain>
    </source>
</reference>
<dbReference type="STRING" id="933852.A0A0C2WR94"/>
<dbReference type="SUPFAM" id="SSF52047">
    <property type="entry name" value="RNI-like"/>
    <property type="match status" value="1"/>
</dbReference>
<feature type="domain" description="DNA repair protein rhp7 treble clef" evidence="1">
    <location>
        <begin position="11"/>
        <end position="47"/>
    </location>
</feature>
<dbReference type="Proteomes" id="UP000054097">
    <property type="component" value="Unassembled WGS sequence"/>
</dbReference>
<dbReference type="Pfam" id="PF23550">
    <property type="entry name" value="zf_Tbcl_Rhp7"/>
    <property type="match status" value="1"/>
</dbReference>
<dbReference type="InterPro" id="IPR056451">
    <property type="entry name" value="Znf_Tbcl_Rhp7"/>
</dbReference>
<reference evidence="3" key="2">
    <citation type="submission" date="2015-01" db="EMBL/GenBank/DDBJ databases">
        <title>Evolutionary Origins and Diversification of the Mycorrhizal Mutualists.</title>
        <authorList>
            <consortium name="DOE Joint Genome Institute"/>
            <consortium name="Mycorrhizal Genomics Consortium"/>
            <person name="Kohler A."/>
            <person name="Kuo A."/>
            <person name="Nagy L.G."/>
            <person name="Floudas D."/>
            <person name="Copeland A."/>
            <person name="Barry K.W."/>
            <person name="Cichocki N."/>
            <person name="Veneault-Fourrey C."/>
            <person name="LaButti K."/>
            <person name="Lindquist E.A."/>
            <person name="Lipzen A."/>
            <person name="Lundell T."/>
            <person name="Morin E."/>
            <person name="Murat C."/>
            <person name="Riley R."/>
            <person name="Ohm R."/>
            <person name="Sun H."/>
            <person name="Tunlid A."/>
            <person name="Henrissat B."/>
            <person name="Grigoriev I.V."/>
            <person name="Hibbett D.S."/>
            <person name="Martin F."/>
        </authorList>
    </citation>
    <scope>NUCLEOTIDE SEQUENCE [LARGE SCALE GENOMIC DNA]</scope>
    <source>
        <strain evidence="3">MAFF 305830</strain>
    </source>
</reference>
<proteinExistence type="predicted"/>
<organism evidence="2 3">
    <name type="scientific">Serendipita vermifera MAFF 305830</name>
    <dbReference type="NCBI Taxonomy" id="933852"/>
    <lineage>
        <taxon>Eukaryota</taxon>
        <taxon>Fungi</taxon>
        <taxon>Dikarya</taxon>
        <taxon>Basidiomycota</taxon>
        <taxon>Agaricomycotina</taxon>
        <taxon>Agaricomycetes</taxon>
        <taxon>Sebacinales</taxon>
        <taxon>Serendipitaceae</taxon>
        <taxon>Serendipita</taxon>
    </lineage>
</organism>
<evidence type="ECO:0000259" key="1">
    <source>
        <dbReference type="Pfam" id="PF23550"/>
    </source>
</evidence>
<protein>
    <recommendedName>
        <fullName evidence="1">DNA repair protein rhp7 treble clef domain-containing protein</fullName>
    </recommendedName>
</protein>
<dbReference type="EMBL" id="KN824291">
    <property type="protein sequence ID" value="KIM28683.1"/>
    <property type="molecule type" value="Genomic_DNA"/>
</dbReference>
<dbReference type="GO" id="GO:0019005">
    <property type="term" value="C:SCF ubiquitin ligase complex"/>
    <property type="evidence" value="ECO:0007669"/>
    <property type="project" value="TreeGrafter"/>
</dbReference>
<keyword evidence="3" id="KW-1185">Reference proteome</keyword>
<dbReference type="InterPro" id="IPR006553">
    <property type="entry name" value="Leu-rich_rpt_Cys-con_subtyp"/>
</dbReference>
<dbReference type="InterPro" id="IPR032675">
    <property type="entry name" value="LRR_dom_sf"/>
</dbReference>
<evidence type="ECO:0000313" key="2">
    <source>
        <dbReference type="EMBL" id="KIM28683.1"/>
    </source>
</evidence>
<dbReference type="SMART" id="SM00367">
    <property type="entry name" value="LRR_CC"/>
    <property type="match status" value="3"/>
</dbReference>
<dbReference type="PANTHER" id="PTHR13318">
    <property type="entry name" value="PARTNER OF PAIRED, ISOFORM B-RELATED"/>
    <property type="match status" value="1"/>
</dbReference>
<dbReference type="HOGENOM" id="CLU_006598_2_0_1"/>
<dbReference type="OrthoDB" id="421226at2759"/>
<accession>A0A0C2WR94</accession>
<gene>
    <name evidence="2" type="ORF">M408DRAFT_69266</name>
</gene>
<dbReference type="GO" id="GO:0031146">
    <property type="term" value="P:SCF-dependent proteasomal ubiquitin-dependent protein catabolic process"/>
    <property type="evidence" value="ECO:0007669"/>
    <property type="project" value="TreeGrafter"/>
</dbReference>
<name>A0A0C2WR94_SERVB</name>
<sequence>MSSATGKAPPIGTFHECAQCQKKFTVTKYTISNDSGFLCHPCAKSSGENPFKKPAPRKRKPAAEKRTVKNFEEVEPVKTLTGMCISIIGSYIDQVEELGDVGAVNMDKICRIVSKSRNLNEHNVRLFYDVTNTSLVIYDSTNLKSPAFSAMSALNPNLQRLTLHMCGQMESTVLDDWSKSFKNLTRLELHAPFLVREPAWINFIRAKGPQLTGFLITNSPRFTQECLDTLVESAPDLNELRLAEFTKMNDSWLEGIAQFTSLTSLDLSSDRSSRISLTSQPVIELLKSVGRNLALLRLDANEELDDTMLLDGVALHCTALETLSMSLLPALTDEGVAKFFDKLPLTNELTCVNFSRCHEVSSLALRAILKHSRATLQSLNINGCKEVDEDALNLIGEAAPRLTELDVGWCRNVNDLVIGSILLPKRGMTELKTINCFGCNRITQNCPKKAGVTIIGVETDISRQRL</sequence>
<dbReference type="Gene3D" id="3.80.10.10">
    <property type="entry name" value="Ribonuclease Inhibitor"/>
    <property type="match status" value="2"/>
</dbReference>
<evidence type="ECO:0000313" key="3">
    <source>
        <dbReference type="Proteomes" id="UP000054097"/>
    </source>
</evidence>